<dbReference type="HAMAP" id="MF_01398">
    <property type="entry name" value="ATP_synth_b_bprime"/>
    <property type="match status" value="1"/>
</dbReference>
<dbReference type="InterPro" id="IPR050059">
    <property type="entry name" value="ATP_synthase_B_chain"/>
</dbReference>
<evidence type="ECO:0000256" key="8">
    <source>
        <dbReference type="ARBA" id="ARBA00023136"/>
    </source>
</evidence>
<dbReference type="GO" id="GO:0005886">
    <property type="term" value="C:plasma membrane"/>
    <property type="evidence" value="ECO:0007669"/>
    <property type="project" value="UniProtKB-SubCell"/>
</dbReference>
<evidence type="ECO:0000256" key="13">
    <source>
        <dbReference type="RuleBase" id="RU003848"/>
    </source>
</evidence>
<reference evidence="15 16" key="1">
    <citation type="journal article" date="2016" name="Nat. Commun.">
        <title>Thousands of microbial genomes shed light on interconnected biogeochemical processes in an aquifer system.</title>
        <authorList>
            <person name="Anantharaman K."/>
            <person name="Brown C.T."/>
            <person name="Hug L.A."/>
            <person name="Sharon I."/>
            <person name="Castelle C.J."/>
            <person name="Probst A.J."/>
            <person name="Thomas B.C."/>
            <person name="Singh A."/>
            <person name="Wilkins M.J."/>
            <person name="Karaoz U."/>
            <person name="Brodie E.L."/>
            <person name="Williams K.H."/>
            <person name="Hubbard S.S."/>
            <person name="Banfield J.F."/>
        </authorList>
    </citation>
    <scope>NUCLEOTIDE SEQUENCE [LARGE SCALE GENOMIC DNA]</scope>
</reference>
<evidence type="ECO:0000256" key="4">
    <source>
        <dbReference type="ARBA" id="ARBA00022692"/>
    </source>
</evidence>
<evidence type="ECO:0000256" key="6">
    <source>
        <dbReference type="ARBA" id="ARBA00022989"/>
    </source>
</evidence>
<dbReference type="GO" id="GO:0046933">
    <property type="term" value="F:proton-transporting ATP synthase activity, rotational mechanism"/>
    <property type="evidence" value="ECO:0007669"/>
    <property type="project" value="UniProtKB-UniRule"/>
</dbReference>
<keyword evidence="6 12" id="KW-1133">Transmembrane helix</keyword>
<keyword evidence="7 12" id="KW-0406">Ion transport</keyword>
<dbReference type="NCBIfam" id="TIGR01144">
    <property type="entry name" value="ATP_synt_b"/>
    <property type="match status" value="1"/>
</dbReference>
<dbReference type="CDD" id="cd06503">
    <property type="entry name" value="ATP-synt_Fo_b"/>
    <property type="match status" value="1"/>
</dbReference>
<keyword evidence="5 12" id="KW-0375">Hydrogen ion transport</keyword>
<comment type="similarity">
    <text evidence="1 12 13">Belongs to the ATPase B chain family.</text>
</comment>
<evidence type="ECO:0000256" key="5">
    <source>
        <dbReference type="ARBA" id="ARBA00022781"/>
    </source>
</evidence>
<comment type="function">
    <text evidence="10 12">F(1)F(0) ATP synthase produces ATP from ADP in the presence of a proton or sodium gradient. F-type ATPases consist of two structural domains, F(1) containing the extramembraneous catalytic core and F(0) containing the membrane proton channel, linked together by a central stalk and a peripheral stalk. During catalysis, ATP synthesis in the catalytic domain of F(1) is coupled via a rotary mechanism of the central stalk subunits to proton translocation.</text>
</comment>
<dbReference type="GO" id="GO:0046961">
    <property type="term" value="F:proton-transporting ATPase activity, rotational mechanism"/>
    <property type="evidence" value="ECO:0007669"/>
    <property type="project" value="TreeGrafter"/>
</dbReference>
<feature type="transmembrane region" description="Helical" evidence="12">
    <location>
        <begin position="12"/>
        <end position="30"/>
    </location>
</feature>
<keyword evidence="12" id="KW-1003">Cell membrane</keyword>
<keyword evidence="14" id="KW-0175">Coiled coil</keyword>
<keyword evidence="8 12" id="KW-0472">Membrane</keyword>
<evidence type="ECO:0000256" key="7">
    <source>
        <dbReference type="ARBA" id="ARBA00023065"/>
    </source>
</evidence>
<evidence type="ECO:0000256" key="10">
    <source>
        <dbReference type="ARBA" id="ARBA00025198"/>
    </source>
</evidence>
<dbReference type="InterPro" id="IPR005864">
    <property type="entry name" value="ATP_synth_F0_bsu_bac"/>
</dbReference>
<evidence type="ECO:0000313" key="15">
    <source>
        <dbReference type="EMBL" id="OGG35578.1"/>
    </source>
</evidence>
<dbReference type="SUPFAM" id="SSF81573">
    <property type="entry name" value="F1F0 ATP synthase subunit B, membrane domain"/>
    <property type="match status" value="1"/>
</dbReference>
<keyword evidence="4 12" id="KW-0812">Transmembrane</keyword>
<protein>
    <recommendedName>
        <fullName evidence="12">ATP synthase subunit b</fullName>
    </recommendedName>
    <alternativeName>
        <fullName evidence="12">ATP synthase F(0) sector subunit b</fullName>
    </alternativeName>
    <alternativeName>
        <fullName evidence="12">ATPase subunit I</fullName>
    </alternativeName>
    <alternativeName>
        <fullName evidence="12">F-type ATPase subunit b</fullName>
        <shortName evidence="12">F-ATPase subunit b</shortName>
    </alternativeName>
</protein>
<evidence type="ECO:0000256" key="11">
    <source>
        <dbReference type="ARBA" id="ARBA00037847"/>
    </source>
</evidence>
<dbReference type="EMBL" id="MFKE01000012">
    <property type="protein sequence ID" value="OGG35578.1"/>
    <property type="molecule type" value="Genomic_DNA"/>
</dbReference>
<comment type="subunit">
    <text evidence="12">F-type ATPases have 2 components, F(1) - the catalytic core - and F(0) - the membrane proton channel. F(1) has five subunits: alpha(3), beta(3), gamma(1), delta(1), epsilon(1). F(0) has three main subunits: a(1), b(2) and c(10-14). The alpha and beta chains form an alternating ring which encloses part of the gamma chain. F(1) is attached to F(0) by a central stalk formed by the gamma and epsilon chains, while a peripheral stalk is formed by the delta and b chains.</text>
</comment>
<evidence type="ECO:0000313" key="16">
    <source>
        <dbReference type="Proteomes" id="UP000176186"/>
    </source>
</evidence>
<keyword evidence="3 12" id="KW-0138">CF(0)</keyword>
<dbReference type="Pfam" id="PF00430">
    <property type="entry name" value="ATP-synt_B"/>
    <property type="match status" value="1"/>
</dbReference>
<dbReference type="GO" id="GO:0012505">
    <property type="term" value="C:endomembrane system"/>
    <property type="evidence" value="ECO:0007669"/>
    <property type="project" value="UniProtKB-SubCell"/>
</dbReference>
<evidence type="ECO:0000256" key="9">
    <source>
        <dbReference type="ARBA" id="ARBA00023310"/>
    </source>
</evidence>
<sequence>MEQLGIEPKLLLAQIVNFLIIAFVLTKLLYKPILAMLEKRKKEIAQGLELTEKMRLAEEKYKEKEEKLLSEARREARTIVEAAEKEAGEVKKSLTLEAQREAAVIVEKGRKEAEELRVRMQKDVGRAAAQLAAGMAKRLLSQVVSADMQHKLIAKHLKQLESMKE</sequence>
<comment type="subcellular location">
    <subcellularLocation>
        <location evidence="12">Cell membrane</location>
        <topology evidence="12">Single-pass membrane protein</topology>
    </subcellularLocation>
    <subcellularLocation>
        <location evidence="11">Endomembrane system</location>
        <topology evidence="11">Single-pass membrane protein</topology>
    </subcellularLocation>
</comment>
<dbReference type="STRING" id="1798401.A2363_00750"/>
<comment type="caution">
    <text evidence="15">The sequence shown here is derived from an EMBL/GenBank/DDBJ whole genome shotgun (WGS) entry which is preliminary data.</text>
</comment>
<name>A0A1F6BFD3_9BACT</name>
<evidence type="ECO:0000256" key="12">
    <source>
        <dbReference type="HAMAP-Rule" id="MF_01398"/>
    </source>
</evidence>
<keyword evidence="2 12" id="KW-0813">Transport</keyword>
<evidence type="ECO:0000256" key="14">
    <source>
        <dbReference type="SAM" id="Coils"/>
    </source>
</evidence>
<organism evidence="15 16">
    <name type="scientific">Candidatus Gottesmanbacteria bacterium RIFOXYB1_FULL_47_11</name>
    <dbReference type="NCBI Taxonomy" id="1798401"/>
    <lineage>
        <taxon>Bacteria</taxon>
        <taxon>Candidatus Gottesmaniibacteriota</taxon>
    </lineage>
</organism>
<dbReference type="InterPro" id="IPR002146">
    <property type="entry name" value="ATP_synth_b/b'su_bac/chlpt"/>
</dbReference>
<comment type="function">
    <text evidence="12">Component of the F(0) channel, it forms part of the peripheral stalk, linking F(1) to F(0).</text>
</comment>
<dbReference type="Gene3D" id="6.10.250.1580">
    <property type="match status" value="1"/>
</dbReference>
<dbReference type="Proteomes" id="UP000176186">
    <property type="component" value="Unassembled WGS sequence"/>
</dbReference>
<feature type="coiled-coil region" evidence="14">
    <location>
        <begin position="47"/>
        <end position="82"/>
    </location>
</feature>
<dbReference type="PANTHER" id="PTHR33445:SF2">
    <property type="entry name" value="ATP SYNTHASE SUBUNIT B', CHLOROPLASTIC"/>
    <property type="match status" value="1"/>
</dbReference>
<accession>A0A1F6BFD3</accession>
<gene>
    <name evidence="12" type="primary">atpF</name>
    <name evidence="15" type="ORF">A2363_00750</name>
</gene>
<dbReference type="GO" id="GO:0045259">
    <property type="term" value="C:proton-transporting ATP synthase complex"/>
    <property type="evidence" value="ECO:0007669"/>
    <property type="project" value="UniProtKB-KW"/>
</dbReference>
<proteinExistence type="inferred from homology"/>
<evidence type="ECO:0000256" key="3">
    <source>
        <dbReference type="ARBA" id="ARBA00022547"/>
    </source>
</evidence>
<dbReference type="PANTHER" id="PTHR33445">
    <property type="entry name" value="ATP SYNTHASE SUBUNIT B', CHLOROPLASTIC"/>
    <property type="match status" value="1"/>
</dbReference>
<evidence type="ECO:0000256" key="2">
    <source>
        <dbReference type="ARBA" id="ARBA00022448"/>
    </source>
</evidence>
<keyword evidence="9 12" id="KW-0066">ATP synthesis</keyword>
<dbReference type="AlphaFoldDB" id="A0A1F6BFD3"/>
<evidence type="ECO:0000256" key="1">
    <source>
        <dbReference type="ARBA" id="ARBA00005513"/>
    </source>
</evidence>
<dbReference type="InterPro" id="IPR028987">
    <property type="entry name" value="ATP_synth_B-like_membr_sf"/>
</dbReference>